<keyword evidence="3" id="KW-1185">Reference proteome</keyword>
<proteinExistence type="predicted"/>
<gene>
    <name evidence="2" type="ORF">CPELLU_LOCUS2582</name>
</gene>
<accession>A0A9N8ZQ05</accession>
<dbReference type="Proteomes" id="UP000789759">
    <property type="component" value="Unassembled WGS sequence"/>
</dbReference>
<evidence type="ECO:0000256" key="1">
    <source>
        <dbReference type="SAM" id="Phobius"/>
    </source>
</evidence>
<keyword evidence="1" id="KW-0812">Transmembrane</keyword>
<reference evidence="2" key="1">
    <citation type="submission" date="2021-06" db="EMBL/GenBank/DDBJ databases">
        <authorList>
            <person name="Kallberg Y."/>
            <person name="Tangrot J."/>
            <person name="Rosling A."/>
        </authorList>
    </citation>
    <scope>NUCLEOTIDE SEQUENCE</scope>
    <source>
        <strain evidence="2">FL966</strain>
    </source>
</reference>
<organism evidence="2 3">
    <name type="scientific">Cetraspora pellucida</name>
    <dbReference type="NCBI Taxonomy" id="1433469"/>
    <lineage>
        <taxon>Eukaryota</taxon>
        <taxon>Fungi</taxon>
        <taxon>Fungi incertae sedis</taxon>
        <taxon>Mucoromycota</taxon>
        <taxon>Glomeromycotina</taxon>
        <taxon>Glomeromycetes</taxon>
        <taxon>Diversisporales</taxon>
        <taxon>Gigasporaceae</taxon>
        <taxon>Cetraspora</taxon>
    </lineage>
</organism>
<name>A0A9N8ZQ05_9GLOM</name>
<evidence type="ECO:0000313" key="2">
    <source>
        <dbReference type="EMBL" id="CAG8503818.1"/>
    </source>
</evidence>
<sequence length="125" mass="13833">MSITLCFKNNNIKPAIRISVIGLVVILATMIEEIIIFSLISGVNIPFGPAFAFVVLSVVCTSLLIFLFWKINRMPQESQYLNNNEGAYNPSEVVGTATSYSYPSQVANTVTAPYLINTPGYNMRY</sequence>
<keyword evidence="1" id="KW-0472">Membrane</keyword>
<protein>
    <submittedName>
        <fullName evidence="2">10307_t:CDS:1</fullName>
    </submittedName>
</protein>
<feature type="transmembrane region" description="Helical" evidence="1">
    <location>
        <begin position="20"/>
        <end position="41"/>
    </location>
</feature>
<dbReference type="AlphaFoldDB" id="A0A9N8ZQ05"/>
<feature type="transmembrane region" description="Helical" evidence="1">
    <location>
        <begin position="47"/>
        <end position="69"/>
    </location>
</feature>
<comment type="caution">
    <text evidence="2">The sequence shown here is derived from an EMBL/GenBank/DDBJ whole genome shotgun (WGS) entry which is preliminary data.</text>
</comment>
<dbReference type="EMBL" id="CAJVQA010001134">
    <property type="protein sequence ID" value="CAG8503818.1"/>
    <property type="molecule type" value="Genomic_DNA"/>
</dbReference>
<evidence type="ECO:0000313" key="3">
    <source>
        <dbReference type="Proteomes" id="UP000789759"/>
    </source>
</evidence>
<keyword evidence="1" id="KW-1133">Transmembrane helix</keyword>